<reference evidence="3" key="2">
    <citation type="journal article" date="2022" name="Microbiol. Resour. Announc.">
        <title>Metagenome Sequencing to Explore Phylogenomics of Terrestrial Cyanobacteria.</title>
        <authorList>
            <person name="Ward R.D."/>
            <person name="Stajich J.E."/>
            <person name="Johansen J.R."/>
            <person name="Huntemann M."/>
            <person name="Clum A."/>
            <person name="Foster B."/>
            <person name="Foster B."/>
            <person name="Roux S."/>
            <person name="Palaniappan K."/>
            <person name="Varghese N."/>
            <person name="Mukherjee S."/>
            <person name="Reddy T.B.K."/>
            <person name="Daum C."/>
            <person name="Copeland A."/>
            <person name="Chen I.A."/>
            <person name="Ivanova N.N."/>
            <person name="Kyrpides N.C."/>
            <person name="Shapiro N."/>
            <person name="Eloe-Fadrosh E.A."/>
            <person name="Pietrasiak N."/>
        </authorList>
    </citation>
    <scope>NUCLEOTIDE SEQUENCE</scope>
    <source>
        <strain evidence="3">GSE-TBD4-15B</strain>
    </source>
</reference>
<dbReference type="PANTHER" id="PTHR43736:SF1">
    <property type="entry name" value="DIHYDRONEOPTERIN TRIPHOSPHATE DIPHOSPHATASE"/>
    <property type="match status" value="1"/>
</dbReference>
<sequence length="178" mass="20086">MSNATLLTQLASYSPWDESEARYHAAFLDLLRTDAAFDRNSYEPGHITGSTWILAEDTGRIALIYHGRLERWLQPGGHVEPGETDGIGTALREAREELGLVLDPERASLFDLDVHQIPATATQPSHFHYDLRYLCFTKQQPLISDSDAARAEWFTAVELEAMGLDAGMRRMFKKGQHR</sequence>
<protein>
    <submittedName>
        <fullName evidence="3">NUDIX domain-containing protein</fullName>
    </submittedName>
</protein>
<gene>
    <name evidence="3" type="ORF">KME07_11285</name>
</gene>
<dbReference type="InterPro" id="IPR015797">
    <property type="entry name" value="NUDIX_hydrolase-like_dom_sf"/>
</dbReference>
<reference evidence="3" key="1">
    <citation type="submission" date="2021-05" db="EMBL/GenBank/DDBJ databases">
        <authorList>
            <person name="Pietrasiak N."/>
            <person name="Ward R."/>
            <person name="Stajich J.E."/>
            <person name="Kurbessoian T."/>
        </authorList>
    </citation>
    <scope>NUCLEOTIDE SEQUENCE</scope>
    <source>
        <strain evidence="3">GSE-TBD4-15B</strain>
    </source>
</reference>
<dbReference type="Gene3D" id="3.90.79.10">
    <property type="entry name" value="Nucleoside Triphosphate Pyrophosphohydrolase"/>
    <property type="match status" value="1"/>
</dbReference>
<dbReference type="Proteomes" id="UP000707356">
    <property type="component" value="Unassembled WGS sequence"/>
</dbReference>
<evidence type="ECO:0000313" key="4">
    <source>
        <dbReference type="Proteomes" id="UP000707356"/>
    </source>
</evidence>
<evidence type="ECO:0000313" key="3">
    <source>
        <dbReference type="EMBL" id="MBW4466007.1"/>
    </source>
</evidence>
<dbReference type="SUPFAM" id="SSF55811">
    <property type="entry name" value="Nudix"/>
    <property type="match status" value="1"/>
</dbReference>
<evidence type="ECO:0000259" key="2">
    <source>
        <dbReference type="PROSITE" id="PS51462"/>
    </source>
</evidence>
<dbReference type="AlphaFoldDB" id="A0A951U5Z2"/>
<proteinExistence type="inferred from homology"/>
<name>A0A951U5Z2_9CYAN</name>
<dbReference type="PROSITE" id="PS51462">
    <property type="entry name" value="NUDIX"/>
    <property type="match status" value="1"/>
</dbReference>
<dbReference type="EMBL" id="JAHHHV010000065">
    <property type="protein sequence ID" value="MBW4466007.1"/>
    <property type="molecule type" value="Genomic_DNA"/>
</dbReference>
<comment type="caution">
    <text evidence="3">The sequence shown here is derived from an EMBL/GenBank/DDBJ whole genome shotgun (WGS) entry which is preliminary data.</text>
</comment>
<comment type="similarity">
    <text evidence="1">Belongs to the Nudix hydrolase family.</text>
</comment>
<dbReference type="Pfam" id="PF00293">
    <property type="entry name" value="NUDIX"/>
    <property type="match status" value="1"/>
</dbReference>
<dbReference type="CDD" id="cd03674">
    <property type="entry name" value="NUDIX_Hydrolase"/>
    <property type="match status" value="1"/>
</dbReference>
<dbReference type="InterPro" id="IPR000086">
    <property type="entry name" value="NUDIX_hydrolase_dom"/>
</dbReference>
<evidence type="ECO:0000256" key="1">
    <source>
        <dbReference type="ARBA" id="ARBA00005582"/>
    </source>
</evidence>
<feature type="domain" description="Nudix hydrolase" evidence="2">
    <location>
        <begin position="44"/>
        <end position="177"/>
    </location>
</feature>
<dbReference type="PANTHER" id="PTHR43736">
    <property type="entry name" value="ADP-RIBOSE PYROPHOSPHATASE"/>
    <property type="match status" value="1"/>
</dbReference>
<organism evidence="3 4">
    <name type="scientific">Pegethrix bostrychoides GSE-TBD4-15B</name>
    <dbReference type="NCBI Taxonomy" id="2839662"/>
    <lineage>
        <taxon>Bacteria</taxon>
        <taxon>Bacillati</taxon>
        <taxon>Cyanobacteriota</taxon>
        <taxon>Cyanophyceae</taxon>
        <taxon>Oculatellales</taxon>
        <taxon>Oculatellaceae</taxon>
        <taxon>Pegethrix</taxon>
    </lineage>
</organism>
<accession>A0A951U5Z2</accession>